<dbReference type="EMBL" id="MF782455">
    <property type="protein sequence ID" value="ATZ80375.1"/>
    <property type="molecule type" value="Genomic_DNA"/>
</dbReference>
<proteinExistence type="predicted"/>
<dbReference type="Gene3D" id="3.90.176.10">
    <property type="entry name" value="Toxin ADP-ribosyltransferase, Chain A, domain 1"/>
    <property type="match status" value="1"/>
</dbReference>
<dbReference type="SUPFAM" id="SSF56399">
    <property type="entry name" value="ADP-ribosylation"/>
    <property type="match status" value="1"/>
</dbReference>
<name>A0A2H4UU77_9VIRU</name>
<evidence type="ECO:0000313" key="1">
    <source>
        <dbReference type="EMBL" id="ATZ80375.1"/>
    </source>
</evidence>
<protein>
    <submittedName>
        <fullName evidence="1">VIP2-like actin-ADP-ribosylating toxin</fullName>
    </submittedName>
</protein>
<evidence type="ECO:0000313" key="2">
    <source>
        <dbReference type="Proteomes" id="UP000240325"/>
    </source>
</evidence>
<dbReference type="Proteomes" id="UP000240325">
    <property type="component" value="Segment"/>
</dbReference>
<sequence length="748" mass="90274">MEYVLYNNDKKLLEIVQNDVIDNLYYLKYRLPTQNEVDKYTSNDKIKKIIEKYKEKNIIQEMKQSISKIEDKIPLFDIFSYNIYLINKNNVYERITNQHYRFPDTKLINKFKKIQEANIKISSNDPLNKRLINKINLMIMFMEYYDNDILYNTYIRVFYKYSVYTGKEITTCQRPSFLPYFYHLKPYFTHSEIINMGLNNNIIASDIDIENIDDETAKKLCENVRNNDMTFDILSNHKKYMLDKLGLGMIQYYTLQGSFLMNQYLRDRTLYKTKNETIELLIKPIWEMILDAPAFDKNYILYRFIKNDDFLKLLKIGDVFIEKGFMSTTRDAFYNSDIFQFGFILLKINIPKNKKGVALCLETISHFPQEQEIIFPPNSKFRLKKKDEDCIYYHTDPKFGSKIKTRYEFDWVENGDIVFSRRDPIKEIILPNLLLQERNINLRLIERIKEFENNFVDKMGQLYVILNNKQYTIFCEWYDSTNVYSKFYAMKIKNGFSMYTLYKGYVLFFIEIGENENEEKQMHINYYVKYNTFDINTIINNDELMNFYATIAYYFDIHTVIIYANYMSPNTTKNIDNESIRINDIEFSDSKIESTKIYGGSYCVDIYDYFLNNKKRYAEMNILNRELYPKFSYYDLDILKKTSLSILIKKEDGELFQVYEKEYLKLYKKNDNVADFYVWLVETKCYLIDFLLPKLDLIFQENNPFRNDYYMFDPISFLYNRNKIKTYSSGIKIFNIQRNLFTIENRNK</sequence>
<dbReference type="PROSITE" id="PS51996">
    <property type="entry name" value="TR_MART"/>
    <property type="match status" value="1"/>
</dbReference>
<organism evidence="1">
    <name type="scientific">Bodo saltans virus</name>
    <dbReference type="NCBI Taxonomy" id="2024608"/>
    <lineage>
        <taxon>Viruses</taxon>
        <taxon>Varidnaviria</taxon>
        <taxon>Bamfordvirae</taxon>
        <taxon>Nucleocytoviricota</taxon>
        <taxon>Megaviricetes</taxon>
        <taxon>Imitervirales</taxon>
        <taxon>Mimiviridae</taxon>
        <taxon>Klosneuvirinae</taxon>
        <taxon>Theiavirus</taxon>
        <taxon>Theiavirus salishense</taxon>
    </lineage>
</organism>
<keyword evidence="2" id="KW-1185">Reference proteome</keyword>
<accession>A0A2H4UU77</accession>
<reference evidence="1" key="1">
    <citation type="journal article" date="2017" name="Elife">
        <title>The kinetoplastid-infecting Bodo saltans virus (BsV), a window into the most abundant giant viruses in the sea.</title>
        <authorList>
            <person name="Deeg C.M."/>
            <person name="Chow C.-E.T."/>
            <person name="Suttle C.A."/>
        </authorList>
    </citation>
    <scope>NUCLEOTIDE SEQUENCE</scope>
    <source>
        <strain evidence="1">NG1</strain>
    </source>
</reference>
<gene>
    <name evidence="1" type="ORF">BMW23_0317</name>
</gene>